<dbReference type="Proteomes" id="UP001215598">
    <property type="component" value="Unassembled WGS sequence"/>
</dbReference>
<feature type="non-terminal residue" evidence="2">
    <location>
        <position position="59"/>
    </location>
</feature>
<feature type="signal peptide" evidence="1">
    <location>
        <begin position="1"/>
        <end position="17"/>
    </location>
</feature>
<evidence type="ECO:0000256" key="1">
    <source>
        <dbReference type="SAM" id="SignalP"/>
    </source>
</evidence>
<keyword evidence="3" id="KW-1185">Reference proteome</keyword>
<sequence length="59" mass="6703">MTQWMLVSRDWLKIVLFVVFRDLWITRSPTLSIAATTVNPSYANSLEYLASVDTSPEPA</sequence>
<gene>
    <name evidence="2" type="ORF">B0H16DRAFT_1886375</name>
</gene>
<organism evidence="2 3">
    <name type="scientific">Mycena metata</name>
    <dbReference type="NCBI Taxonomy" id="1033252"/>
    <lineage>
        <taxon>Eukaryota</taxon>
        <taxon>Fungi</taxon>
        <taxon>Dikarya</taxon>
        <taxon>Basidiomycota</taxon>
        <taxon>Agaricomycotina</taxon>
        <taxon>Agaricomycetes</taxon>
        <taxon>Agaricomycetidae</taxon>
        <taxon>Agaricales</taxon>
        <taxon>Marasmiineae</taxon>
        <taxon>Mycenaceae</taxon>
        <taxon>Mycena</taxon>
    </lineage>
</organism>
<accession>A0AAD7J363</accession>
<evidence type="ECO:0000313" key="2">
    <source>
        <dbReference type="EMBL" id="KAJ7755114.1"/>
    </source>
</evidence>
<proteinExistence type="predicted"/>
<comment type="caution">
    <text evidence="2">The sequence shown here is derived from an EMBL/GenBank/DDBJ whole genome shotgun (WGS) entry which is preliminary data.</text>
</comment>
<feature type="chain" id="PRO_5042152951" evidence="1">
    <location>
        <begin position="18"/>
        <end position="59"/>
    </location>
</feature>
<dbReference type="EMBL" id="JARKIB010000050">
    <property type="protein sequence ID" value="KAJ7755114.1"/>
    <property type="molecule type" value="Genomic_DNA"/>
</dbReference>
<reference evidence="2" key="1">
    <citation type="submission" date="2023-03" db="EMBL/GenBank/DDBJ databases">
        <title>Massive genome expansion in bonnet fungi (Mycena s.s.) driven by repeated elements and novel gene families across ecological guilds.</title>
        <authorList>
            <consortium name="Lawrence Berkeley National Laboratory"/>
            <person name="Harder C.B."/>
            <person name="Miyauchi S."/>
            <person name="Viragh M."/>
            <person name="Kuo A."/>
            <person name="Thoen E."/>
            <person name="Andreopoulos B."/>
            <person name="Lu D."/>
            <person name="Skrede I."/>
            <person name="Drula E."/>
            <person name="Henrissat B."/>
            <person name="Morin E."/>
            <person name="Kohler A."/>
            <person name="Barry K."/>
            <person name="LaButti K."/>
            <person name="Morin E."/>
            <person name="Salamov A."/>
            <person name="Lipzen A."/>
            <person name="Mereny Z."/>
            <person name="Hegedus B."/>
            <person name="Baldrian P."/>
            <person name="Stursova M."/>
            <person name="Weitz H."/>
            <person name="Taylor A."/>
            <person name="Grigoriev I.V."/>
            <person name="Nagy L.G."/>
            <person name="Martin F."/>
            <person name="Kauserud H."/>
        </authorList>
    </citation>
    <scope>NUCLEOTIDE SEQUENCE</scope>
    <source>
        <strain evidence="2">CBHHK182m</strain>
    </source>
</reference>
<protein>
    <submittedName>
        <fullName evidence="2">Uncharacterized protein</fullName>
    </submittedName>
</protein>
<keyword evidence="1" id="KW-0732">Signal</keyword>
<evidence type="ECO:0000313" key="3">
    <source>
        <dbReference type="Proteomes" id="UP001215598"/>
    </source>
</evidence>
<name>A0AAD7J363_9AGAR</name>
<dbReference type="AlphaFoldDB" id="A0AAD7J363"/>